<dbReference type="PANTHER" id="PTHR11229:SF16">
    <property type="entry name" value="LARGE RIBOSOMAL SUBUNIT PROTEIN UL3C"/>
    <property type="match status" value="1"/>
</dbReference>
<evidence type="ECO:0000256" key="1">
    <source>
        <dbReference type="ARBA" id="ARBA00006540"/>
    </source>
</evidence>
<dbReference type="GO" id="GO:0006412">
    <property type="term" value="P:translation"/>
    <property type="evidence" value="ECO:0007669"/>
    <property type="project" value="UniProtKB-UniRule"/>
</dbReference>
<dbReference type="Gene3D" id="3.30.160.810">
    <property type="match status" value="1"/>
</dbReference>
<keyword evidence="2" id="KW-0488">Methylation</keyword>
<dbReference type="InterPro" id="IPR000597">
    <property type="entry name" value="Ribosomal_uL3"/>
</dbReference>
<dbReference type="GO" id="GO:0019843">
    <property type="term" value="F:rRNA binding"/>
    <property type="evidence" value="ECO:0007669"/>
    <property type="project" value="UniProtKB-UniRule"/>
</dbReference>
<dbReference type="PANTHER" id="PTHR11229">
    <property type="entry name" value="50S RIBOSOMAL PROTEIN L3"/>
    <property type="match status" value="1"/>
</dbReference>
<accession>A5CCL2</accession>
<evidence type="ECO:0000256" key="2">
    <source>
        <dbReference type="ARBA" id="ARBA00022481"/>
    </source>
</evidence>
<dbReference type="Gene3D" id="2.40.30.10">
    <property type="entry name" value="Translation factors"/>
    <property type="match status" value="1"/>
</dbReference>
<evidence type="ECO:0000256" key="3">
    <source>
        <dbReference type="ARBA" id="ARBA00022730"/>
    </source>
</evidence>
<gene>
    <name evidence="8 11" type="primary">rplC</name>
    <name evidence="11" type="ordered locus">OTBS_0376</name>
</gene>
<evidence type="ECO:0000256" key="5">
    <source>
        <dbReference type="ARBA" id="ARBA00022980"/>
    </source>
</evidence>
<keyword evidence="5 8" id="KW-0689">Ribosomal protein</keyword>
<reference evidence="11 12" key="1">
    <citation type="journal article" date="2007" name="Proc. Natl. Acad. Sci. U.S.A.">
        <title>The Orientia tsutsugamushi genome reveals massive proliferation of conjugative type IV secretion system and host-cell interaction genes.</title>
        <authorList>
            <person name="Cho N.-H."/>
            <person name="Kim H.-R."/>
            <person name="Lee J.-H."/>
            <person name="Kim S.-Y."/>
            <person name="Kim J."/>
            <person name="Cha S."/>
            <person name="Kim S.-Y."/>
            <person name="Darby A.C."/>
            <person name="Fuxelius H.-H."/>
            <person name="Yin J."/>
            <person name="Kim J.H."/>
            <person name="Kim J."/>
            <person name="Lee S.J."/>
            <person name="Koh Y.-S."/>
            <person name="Jang W.-J."/>
            <person name="Park K.-H."/>
            <person name="Andersson S.G.E."/>
            <person name="Choi M.-S."/>
            <person name="Kim I.-S."/>
        </authorList>
    </citation>
    <scope>NUCLEOTIDE SEQUENCE [LARGE SCALE GENOMIC DNA]</scope>
    <source>
        <strain evidence="11 12">Boryong</strain>
    </source>
</reference>
<keyword evidence="3 8" id="KW-0699">rRNA-binding</keyword>
<name>A5CCL2_ORITB</name>
<keyword evidence="6 8" id="KW-0687">Ribonucleoprotein</keyword>
<evidence type="ECO:0000256" key="9">
    <source>
        <dbReference type="RuleBase" id="RU003905"/>
    </source>
</evidence>
<dbReference type="GO" id="GO:1990904">
    <property type="term" value="C:ribonucleoprotein complex"/>
    <property type="evidence" value="ECO:0007669"/>
    <property type="project" value="UniProtKB-KW"/>
</dbReference>
<dbReference type="FunFam" id="2.40.30.10:FF:000004">
    <property type="entry name" value="50S ribosomal protein L3"/>
    <property type="match status" value="1"/>
</dbReference>
<dbReference type="HAMAP" id="MF_01325_B">
    <property type="entry name" value="Ribosomal_uL3_B"/>
    <property type="match status" value="1"/>
</dbReference>
<protein>
    <recommendedName>
        <fullName evidence="7 8">Large ribosomal subunit protein uL3</fullName>
    </recommendedName>
</protein>
<dbReference type="Pfam" id="PF00297">
    <property type="entry name" value="Ribosomal_L3"/>
    <property type="match status" value="1"/>
</dbReference>
<comment type="similarity">
    <text evidence="1 8 9">Belongs to the universal ribosomal protein uL3 family.</text>
</comment>
<sequence length="229" mass="25405">MWMCKLISACEFKMKNARSGLIAEKLGMSSKFDESGRKVAITLLKVDVCQVLWHKLVSKDGYNAVILGYKNISPFKVKKPMHSIFSRAKIEPKAIIKEFKVAEDKMLEIASILDASYFRVGQYVDVRGVTIGKGFAGAMKRHGFRGLEASHGVSISHRSHGSTGNRAYPGRTFKNKKMAGHMGVRFATIQNLRVDSVDLEKRLLVIQGSIPGKSGSIVYITDSIKKLLL</sequence>
<keyword evidence="4 8" id="KW-0694">RNA-binding</keyword>
<dbReference type="AlphaFoldDB" id="A5CCL2"/>
<dbReference type="SUPFAM" id="SSF50447">
    <property type="entry name" value="Translation proteins"/>
    <property type="match status" value="1"/>
</dbReference>
<proteinExistence type="inferred from homology"/>
<dbReference type="eggNOG" id="COG0087">
    <property type="taxonomic scope" value="Bacteria"/>
</dbReference>
<organism evidence="11 12">
    <name type="scientific">Orientia tsutsugamushi (strain Boryong)</name>
    <name type="common">Rickettsia tsutsugamushi</name>
    <dbReference type="NCBI Taxonomy" id="357244"/>
    <lineage>
        <taxon>Bacteria</taxon>
        <taxon>Pseudomonadati</taxon>
        <taxon>Pseudomonadota</taxon>
        <taxon>Alphaproteobacteria</taxon>
        <taxon>Rickettsiales</taxon>
        <taxon>Rickettsiaceae</taxon>
        <taxon>Rickettsieae</taxon>
        <taxon>Orientia</taxon>
    </lineage>
</organism>
<evidence type="ECO:0000256" key="4">
    <source>
        <dbReference type="ARBA" id="ARBA00022884"/>
    </source>
</evidence>
<dbReference type="Proteomes" id="UP000001565">
    <property type="component" value="Chromosome"/>
</dbReference>
<dbReference type="InterPro" id="IPR019926">
    <property type="entry name" value="Ribosomal_uL3_CS"/>
</dbReference>
<dbReference type="PROSITE" id="PS00474">
    <property type="entry name" value="RIBOSOMAL_L3"/>
    <property type="match status" value="1"/>
</dbReference>
<dbReference type="HOGENOM" id="CLU_044142_2_0_5"/>
<comment type="function">
    <text evidence="8 10">One of the primary rRNA binding proteins, it binds directly near the 3'-end of the 23S rRNA, where it nucleates assembly of the 50S subunit.</text>
</comment>
<evidence type="ECO:0000256" key="6">
    <source>
        <dbReference type="ARBA" id="ARBA00023274"/>
    </source>
</evidence>
<dbReference type="InterPro" id="IPR019927">
    <property type="entry name" value="Ribosomal_uL3_bac/org-type"/>
</dbReference>
<evidence type="ECO:0000256" key="10">
    <source>
        <dbReference type="RuleBase" id="RU003906"/>
    </source>
</evidence>
<dbReference type="NCBIfam" id="TIGR03625">
    <property type="entry name" value="L3_bact"/>
    <property type="match status" value="1"/>
</dbReference>
<dbReference type="KEGG" id="ots:OTBS_0376"/>
<dbReference type="EMBL" id="AM494475">
    <property type="protein sequence ID" value="CAM79442.1"/>
    <property type="molecule type" value="Genomic_DNA"/>
</dbReference>
<comment type="caution">
    <text evidence="8">Lacks conserved residue(s) required for the propagation of feature annotation.</text>
</comment>
<dbReference type="InterPro" id="IPR009000">
    <property type="entry name" value="Transl_B-barrel_sf"/>
</dbReference>
<dbReference type="GO" id="GO:0003735">
    <property type="term" value="F:structural constituent of ribosome"/>
    <property type="evidence" value="ECO:0007669"/>
    <property type="project" value="UniProtKB-UniRule"/>
</dbReference>
<dbReference type="GO" id="GO:0005840">
    <property type="term" value="C:ribosome"/>
    <property type="evidence" value="ECO:0007669"/>
    <property type="project" value="UniProtKB-UniRule"/>
</dbReference>
<evidence type="ECO:0000313" key="12">
    <source>
        <dbReference type="Proteomes" id="UP000001565"/>
    </source>
</evidence>
<evidence type="ECO:0000313" key="11">
    <source>
        <dbReference type="EMBL" id="CAM79442.1"/>
    </source>
</evidence>
<evidence type="ECO:0000256" key="8">
    <source>
        <dbReference type="HAMAP-Rule" id="MF_01325"/>
    </source>
</evidence>
<comment type="subunit">
    <text evidence="8 10">Part of the 50S ribosomal subunit. Forms a cluster with proteins L14 and L19.</text>
</comment>
<evidence type="ECO:0000256" key="7">
    <source>
        <dbReference type="ARBA" id="ARBA00035243"/>
    </source>
</evidence>